<dbReference type="RefSeq" id="WP_072675116.1">
    <property type="nucleotide sequence ID" value="NZ_FRDF01000013.1"/>
</dbReference>
<dbReference type="STRING" id="198312.SAMN02745193_02263"/>
<keyword evidence="1" id="KW-1133">Transmembrane helix</keyword>
<accession>A0A1M7SSL0</accession>
<keyword evidence="1" id="KW-0472">Membrane</keyword>
<evidence type="ECO:0000313" key="2">
    <source>
        <dbReference type="EMBL" id="SHN61411.1"/>
    </source>
</evidence>
<evidence type="ECO:0000256" key="1">
    <source>
        <dbReference type="SAM" id="Phobius"/>
    </source>
</evidence>
<feature type="transmembrane region" description="Helical" evidence="1">
    <location>
        <begin position="20"/>
        <end position="45"/>
    </location>
</feature>
<name>A0A1M7SSL0_9SPHN</name>
<reference evidence="3" key="1">
    <citation type="submission" date="2016-12" db="EMBL/GenBank/DDBJ databases">
        <authorList>
            <person name="Varghese N."/>
            <person name="Submissions S."/>
        </authorList>
    </citation>
    <scope>NUCLEOTIDE SEQUENCE [LARGE SCALE GENOMIC DNA]</scope>
    <source>
        <strain evidence="3">DSM 11032</strain>
    </source>
</reference>
<organism evidence="2 3">
    <name type="scientific">Erythrobacter sanguineus</name>
    <dbReference type="NCBI Taxonomy" id="198312"/>
    <lineage>
        <taxon>Bacteria</taxon>
        <taxon>Pseudomonadati</taxon>
        <taxon>Pseudomonadota</taxon>
        <taxon>Alphaproteobacteria</taxon>
        <taxon>Sphingomonadales</taxon>
        <taxon>Erythrobacteraceae</taxon>
        <taxon>Erythrobacter/Porphyrobacter group</taxon>
        <taxon>Erythrobacter</taxon>
    </lineage>
</organism>
<dbReference type="EMBL" id="FRDF01000013">
    <property type="protein sequence ID" value="SHN61411.1"/>
    <property type="molecule type" value="Genomic_DNA"/>
</dbReference>
<gene>
    <name evidence="2" type="ORF">SAMN02745193_02263</name>
</gene>
<dbReference type="AlphaFoldDB" id="A0A1M7SSL0"/>
<keyword evidence="3" id="KW-1185">Reference proteome</keyword>
<keyword evidence="1" id="KW-0812">Transmembrane</keyword>
<dbReference type="Proteomes" id="UP000184391">
    <property type="component" value="Unassembled WGS sequence"/>
</dbReference>
<protein>
    <submittedName>
        <fullName evidence="2">Uncharacterized protein</fullName>
    </submittedName>
</protein>
<evidence type="ECO:0000313" key="3">
    <source>
        <dbReference type="Proteomes" id="UP000184391"/>
    </source>
</evidence>
<proteinExistence type="predicted"/>
<sequence length="75" mass="7932">MGQPRRDPLPPPFDKSYPAWLLPVLGGILMLIAVLGMTCAIKFAGQEDCEAKGGRFAAGPGAAKTCIFPDDEEPS</sequence>